<keyword evidence="2" id="KW-0418">Kinase</keyword>
<evidence type="ECO:0000313" key="3">
    <source>
        <dbReference type="Proteomes" id="UP000054823"/>
    </source>
</evidence>
<proteinExistence type="predicted"/>
<dbReference type="Gene3D" id="3.30.200.20">
    <property type="entry name" value="Phosphorylase Kinase, domain 1"/>
    <property type="match status" value="1"/>
</dbReference>
<sequence>MTTRRSETLDAFLVTLGWSDARRTPLAGDASSRRYERLKRPNGDKAILMDAPPNENGSVQPFVQIAEHLITQHLSAPRILGQDIANGMLLIEDLGDALFAREMMRAPDQEAPLYKAATEALIALHKAPLPRDMQIMDATTLAEMITPVFDFYIAAHTPVSPALQEQIKQAFESLFTAQLPPPDVLILRDFHAENLLWLPAREGVARVGLLDFQDALIGHRAYDLVSMLQDARRDVAPSVEAEVKAHFIALPDATEDDFNTAYHLLGAQRNLRILGIFARLCMQMGKAQYVDLIPRVHGHVLHNLRHPALAPVAPLLIEILPDPTPEFLKTLKDKCATHPMP</sequence>
<evidence type="ECO:0000313" key="2">
    <source>
        <dbReference type="EMBL" id="CUH51448.1"/>
    </source>
</evidence>
<keyword evidence="2" id="KW-0808">Transferase</keyword>
<dbReference type="AlphaFoldDB" id="A0A0P1EMH9"/>
<dbReference type="OrthoDB" id="9809275at2"/>
<evidence type="ECO:0000259" key="1">
    <source>
        <dbReference type="Pfam" id="PF01636"/>
    </source>
</evidence>
<organism evidence="2 3">
    <name type="scientific">Shimia marina</name>
    <dbReference type="NCBI Taxonomy" id="321267"/>
    <lineage>
        <taxon>Bacteria</taxon>
        <taxon>Pseudomonadati</taxon>
        <taxon>Pseudomonadota</taxon>
        <taxon>Alphaproteobacteria</taxon>
        <taxon>Rhodobacterales</taxon>
        <taxon>Roseobacteraceae</taxon>
    </lineage>
</organism>
<dbReference type="EMBL" id="CYPW01000006">
    <property type="protein sequence ID" value="CUH51448.1"/>
    <property type="molecule type" value="Genomic_DNA"/>
</dbReference>
<reference evidence="2 3" key="1">
    <citation type="submission" date="2015-09" db="EMBL/GenBank/DDBJ databases">
        <authorList>
            <consortium name="Swine Surveillance"/>
        </authorList>
    </citation>
    <scope>NUCLEOTIDE SEQUENCE [LARGE SCALE GENOMIC DNA]</scope>
    <source>
        <strain evidence="2 3">CECT 7688</strain>
    </source>
</reference>
<dbReference type="STRING" id="321267.SHM7688_00885"/>
<protein>
    <submittedName>
        <fullName evidence="2">Putative phosphotransferase related to Ser/Thr protein kinases</fullName>
    </submittedName>
</protein>
<keyword evidence="3" id="KW-1185">Reference proteome</keyword>
<dbReference type="GO" id="GO:0016301">
    <property type="term" value="F:kinase activity"/>
    <property type="evidence" value="ECO:0007669"/>
    <property type="project" value="UniProtKB-KW"/>
</dbReference>
<name>A0A0P1EMH9_9RHOB</name>
<dbReference type="RefSeq" id="WP_058238751.1">
    <property type="nucleotide sequence ID" value="NZ_CYPW01000006.1"/>
</dbReference>
<accession>A0A0P1EMH9</accession>
<feature type="domain" description="Aminoglycoside phosphotransferase" evidence="1">
    <location>
        <begin position="24"/>
        <end position="247"/>
    </location>
</feature>
<dbReference type="InterPro" id="IPR011009">
    <property type="entry name" value="Kinase-like_dom_sf"/>
</dbReference>
<dbReference type="Pfam" id="PF01636">
    <property type="entry name" value="APH"/>
    <property type="match status" value="1"/>
</dbReference>
<dbReference type="Proteomes" id="UP000054823">
    <property type="component" value="Unassembled WGS sequence"/>
</dbReference>
<gene>
    <name evidence="2" type="ORF">SHM7688_00885</name>
</gene>
<dbReference type="InterPro" id="IPR002575">
    <property type="entry name" value="Aminoglycoside_PTrfase"/>
</dbReference>
<dbReference type="Gene3D" id="3.90.1200.10">
    <property type="match status" value="1"/>
</dbReference>
<dbReference type="SUPFAM" id="SSF56112">
    <property type="entry name" value="Protein kinase-like (PK-like)"/>
    <property type="match status" value="1"/>
</dbReference>